<keyword evidence="6 11" id="KW-0548">Nucleotidyltransferase</keyword>
<dbReference type="InterPro" id="IPR014729">
    <property type="entry name" value="Rossmann-like_a/b/a_fold"/>
</dbReference>
<keyword evidence="9 11" id="KW-0520">NAD</keyword>
<feature type="domain" description="Cytidyltransferase-like" evidence="12">
    <location>
        <begin position="22"/>
        <end position="201"/>
    </location>
</feature>
<dbReference type="PANTHER" id="PTHR39321">
    <property type="entry name" value="NICOTINATE-NUCLEOTIDE ADENYLYLTRANSFERASE-RELATED"/>
    <property type="match status" value="1"/>
</dbReference>
<comment type="catalytic activity">
    <reaction evidence="10 11">
        <text>nicotinate beta-D-ribonucleotide + ATP + H(+) = deamido-NAD(+) + diphosphate</text>
        <dbReference type="Rhea" id="RHEA:22860"/>
        <dbReference type="ChEBI" id="CHEBI:15378"/>
        <dbReference type="ChEBI" id="CHEBI:30616"/>
        <dbReference type="ChEBI" id="CHEBI:33019"/>
        <dbReference type="ChEBI" id="CHEBI:57502"/>
        <dbReference type="ChEBI" id="CHEBI:58437"/>
        <dbReference type="EC" id="2.7.7.18"/>
    </reaction>
</comment>
<evidence type="ECO:0000256" key="4">
    <source>
        <dbReference type="ARBA" id="ARBA00022642"/>
    </source>
</evidence>
<name>A0A679K3K7_9HYPH</name>
<sequence>MRLEAEGLVRLPPAVPGLRIGLYGGSFNPAHLGHRHVSLVALKRLRLDRIWWMVTPGNPLKDRTALAPLETRIAVASAVADHPRIAITGFETQIGARYTRQSLAYLQARHPAVRFVWIMGADSLAAFHRWRDFRAIAATMPIAIIDRPGFTLTAPSARGAQAMGRWRIDESDAGLLADLEPPAWVFLHGPRSTLSSTALRAGR</sequence>
<dbReference type="Gene3D" id="3.40.50.620">
    <property type="entry name" value="HUPs"/>
    <property type="match status" value="1"/>
</dbReference>
<dbReference type="Pfam" id="PF01467">
    <property type="entry name" value="CTP_transf_like"/>
    <property type="match status" value="1"/>
</dbReference>
<comment type="pathway">
    <text evidence="2 11">Cofactor biosynthesis; NAD(+) biosynthesis; deamido-NAD(+) from nicotinate D-ribonucleotide: step 1/1.</text>
</comment>
<dbReference type="NCBIfam" id="NF000843">
    <property type="entry name" value="PRK00071.2-2"/>
    <property type="match status" value="1"/>
</dbReference>
<dbReference type="RefSeq" id="WP_056248686.1">
    <property type="nucleotide sequence ID" value="NZ_LR743510.1"/>
</dbReference>
<dbReference type="UniPathway" id="UPA00253">
    <property type="reaction ID" value="UER00332"/>
</dbReference>
<dbReference type="NCBIfam" id="TIGR00482">
    <property type="entry name" value="nicotinate (nicotinamide) nucleotide adenylyltransferase"/>
    <property type="match status" value="1"/>
</dbReference>
<dbReference type="EMBL" id="LR743510">
    <property type="protein sequence ID" value="CAA2138675.1"/>
    <property type="molecule type" value="Genomic_DNA"/>
</dbReference>
<evidence type="ECO:0000256" key="5">
    <source>
        <dbReference type="ARBA" id="ARBA00022679"/>
    </source>
</evidence>
<organism evidence="14">
    <name type="scientific">Methylobacterium bullatum</name>
    <dbReference type="NCBI Taxonomy" id="570505"/>
    <lineage>
        <taxon>Bacteria</taxon>
        <taxon>Pseudomonadati</taxon>
        <taxon>Pseudomonadota</taxon>
        <taxon>Alphaproteobacteria</taxon>
        <taxon>Hyphomicrobiales</taxon>
        <taxon>Methylobacteriaceae</taxon>
        <taxon>Methylobacterium</taxon>
    </lineage>
</organism>
<keyword evidence="4 11" id="KW-0662">Pyridine nucleotide biosynthesis</keyword>
<dbReference type="GO" id="GO:0005524">
    <property type="term" value="F:ATP binding"/>
    <property type="evidence" value="ECO:0007669"/>
    <property type="project" value="UniProtKB-KW"/>
</dbReference>
<evidence type="ECO:0000313" key="13">
    <source>
        <dbReference type="EMBL" id="CAA2100680.1"/>
    </source>
</evidence>
<dbReference type="InterPro" id="IPR004821">
    <property type="entry name" value="Cyt_trans-like"/>
</dbReference>
<geneLocation type="plasmid" evidence="14">
    <name>1</name>
</geneLocation>
<dbReference type="PANTHER" id="PTHR39321:SF3">
    <property type="entry name" value="PHOSPHOPANTETHEINE ADENYLYLTRANSFERASE"/>
    <property type="match status" value="1"/>
</dbReference>
<evidence type="ECO:0000256" key="3">
    <source>
        <dbReference type="ARBA" id="ARBA00009014"/>
    </source>
</evidence>
<accession>A0A679K3K7</accession>
<comment type="function">
    <text evidence="1 11">Catalyzes the reversible adenylation of nicotinate mononucleotide (NaMN) to nicotinic acid adenine dinucleotide (NaAD).</text>
</comment>
<gene>
    <name evidence="11 14" type="primary">nadD</name>
    <name evidence="14" type="ORF">MBLL_01262</name>
    <name evidence="13" type="ORF">MBUL_00793</name>
</gene>
<protein>
    <recommendedName>
        <fullName evidence="11">Probable nicotinate-nucleotide adenylyltransferase</fullName>
        <ecNumber evidence="11">2.7.7.18</ecNumber>
    </recommendedName>
    <alternativeName>
        <fullName evidence="11">Deamido-NAD(+) diphosphorylase</fullName>
    </alternativeName>
    <alternativeName>
        <fullName evidence="11">Deamido-NAD(+) pyrophosphorylase</fullName>
    </alternativeName>
    <alternativeName>
        <fullName evidence="11">Nicotinate mononucleotide adenylyltransferase</fullName>
        <shortName evidence="11">NaMN adenylyltransferase</shortName>
    </alternativeName>
</protein>
<evidence type="ECO:0000259" key="12">
    <source>
        <dbReference type="Pfam" id="PF01467"/>
    </source>
</evidence>
<dbReference type="NCBIfam" id="NF000845">
    <property type="entry name" value="PRK00071.2-4"/>
    <property type="match status" value="1"/>
</dbReference>
<evidence type="ECO:0000256" key="9">
    <source>
        <dbReference type="ARBA" id="ARBA00023027"/>
    </source>
</evidence>
<evidence type="ECO:0000256" key="2">
    <source>
        <dbReference type="ARBA" id="ARBA00005019"/>
    </source>
</evidence>
<dbReference type="GO" id="GO:0009435">
    <property type="term" value="P:NAD+ biosynthetic process"/>
    <property type="evidence" value="ECO:0007669"/>
    <property type="project" value="UniProtKB-UniRule"/>
</dbReference>
<proteinExistence type="inferred from homology"/>
<dbReference type="SUPFAM" id="SSF52374">
    <property type="entry name" value="Nucleotidylyl transferase"/>
    <property type="match status" value="1"/>
</dbReference>
<dbReference type="CDD" id="cd02165">
    <property type="entry name" value="NMNAT"/>
    <property type="match status" value="1"/>
</dbReference>
<comment type="similarity">
    <text evidence="3 11">Belongs to the NadD family.</text>
</comment>
<dbReference type="HAMAP" id="MF_00244">
    <property type="entry name" value="NaMN_adenylyltr"/>
    <property type="match status" value="1"/>
</dbReference>
<evidence type="ECO:0000313" key="14">
    <source>
        <dbReference type="EMBL" id="CAA2138675.1"/>
    </source>
</evidence>
<evidence type="ECO:0000256" key="6">
    <source>
        <dbReference type="ARBA" id="ARBA00022695"/>
    </source>
</evidence>
<dbReference type="EMBL" id="LR743504">
    <property type="protein sequence ID" value="CAA2100680.1"/>
    <property type="molecule type" value="Genomic_DNA"/>
</dbReference>
<dbReference type="AlphaFoldDB" id="A0A679K3K7"/>
<evidence type="ECO:0000256" key="10">
    <source>
        <dbReference type="ARBA" id="ARBA00048721"/>
    </source>
</evidence>
<keyword evidence="14" id="KW-0614">Plasmid</keyword>
<evidence type="ECO:0000256" key="1">
    <source>
        <dbReference type="ARBA" id="ARBA00002324"/>
    </source>
</evidence>
<keyword evidence="8 11" id="KW-0067">ATP-binding</keyword>
<evidence type="ECO:0000256" key="7">
    <source>
        <dbReference type="ARBA" id="ARBA00022741"/>
    </source>
</evidence>
<dbReference type="EC" id="2.7.7.18" evidence="11"/>
<dbReference type="GO" id="GO:0004515">
    <property type="term" value="F:nicotinate-nucleotide adenylyltransferase activity"/>
    <property type="evidence" value="ECO:0007669"/>
    <property type="project" value="UniProtKB-UniRule"/>
</dbReference>
<keyword evidence="5 11" id="KW-0808">Transferase</keyword>
<evidence type="ECO:0000256" key="11">
    <source>
        <dbReference type="HAMAP-Rule" id="MF_00244"/>
    </source>
</evidence>
<dbReference type="InterPro" id="IPR005248">
    <property type="entry name" value="NadD/NMNAT"/>
</dbReference>
<reference evidence="14" key="1">
    <citation type="submission" date="2019-12" db="EMBL/GenBank/DDBJ databases">
        <authorList>
            <person name="Cremers G."/>
        </authorList>
    </citation>
    <scope>NUCLEOTIDE SEQUENCE</scope>
    <source>
        <strain evidence="13">Mbul1</strain>
        <strain evidence="14">Mbul2</strain>
        <plasmid evidence="14">1</plasmid>
    </source>
</reference>
<keyword evidence="7 11" id="KW-0547">Nucleotide-binding</keyword>
<evidence type="ECO:0000256" key="8">
    <source>
        <dbReference type="ARBA" id="ARBA00022840"/>
    </source>
</evidence>